<accession>A0ABD2N825</accession>
<evidence type="ECO:0000313" key="2">
    <source>
        <dbReference type="Proteomes" id="UP001516400"/>
    </source>
</evidence>
<gene>
    <name evidence="1" type="ORF">HHI36_019701</name>
</gene>
<reference evidence="1 2" key="1">
    <citation type="journal article" date="2021" name="BMC Biol.">
        <title>Horizontally acquired antibacterial genes associated with adaptive radiation of ladybird beetles.</title>
        <authorList>
            <person name="Li H.S."/>
            <person name="Tang X.F."/>
            <person name="Huang Y.H."/>
            <person name="Xu Z.Y."/>
            <person name="Chen M.L."/>
            <person name="Du X.Y."/>
            <person name="Qiu B.Y."/>
            <person name="Chen P.T."/>
            <person name="Zhang W."/>
            <person name="Slipinski A."/>
            <person name="Escalona H.E."/>
            <person name="Waterhouse R.M."/>
            <person name="Zwick A."/>
            <person name="Pang H."/>
        </authorList>
    </citation>
    <scope>NUCLEOTIDE SEQUENCE [LARGE SCALE GENOMIC DNA]</scope>
    <source>
        <strain evidence="1">SYSU2018</strain>
    </source>
</reference>
<feature type="non-terminal residue" evidence="1">
    <location>
        <position position="62"/>
    </location>
</feature>
<keyword evidence="2" id="KW-1185">Reference proteome</keyword>
<organism evidence="1 2">
    <name type="scientific">Cryptolaemus montrouzieri</name>
    <dbReference type="NCBI Taxonomy" id="559131"/>
    <lineage>
        <taxon>Eukaryota</taxon>
        <taxon>Metazoa</taxon>
        <taxon>Ecdysozoa</taxon>
        <taxon>Arthropoda</taxon>
        <taxon>Hexapoda</taxon>
        <taxon>Insecta</taxon>
        <taxon>Pterygota</taxon>
        <taxon>Neoptera</taxon>
        <taxon>Endopterygota</taxon>
        <taxon>Coleoptera</taxon>
        <taxon>Polyphaga</taxon>
        <taxon>Cucujiformia</taxon>
        <taxon>Coccinelloidea</taxon>
        <taxon>Coccinellidae</taxon>
        <taxon>Scymninae</taxon>
        <taxon>Scymnini</taxon>
        <taxon>Cryptolaemus</taxon>
    </lineage>
</organism>
<dbReference type="EMBL" id="JABFTP020000083">
    <property type="protein sequence ID" value="KAL3274920.1"/>
    <property type="molecule type" value="Genomic_DNA"/>
</dbReference>
<dbReference type="AlphaFoldDB" id="A0ABD2N825"/>
<sequence length="62" mass="6947">MGGILITGYEVASCFVRKGTEHGRCLILIREDILYYPLENVMNLSIEGHIEMAAIYAEKLST</sequence>
<comment type="caution">
    <text evidence="1">The sequence shown here is derived from an EMBL/GenBank/DDBJ whole genome shotgun (WGS) entry which is preliminary data.</text>
</comment>
<proteinExistence type="predicted"/>
<name>A0ABD2N825_9CUCU</name>
<protein>
    <submittedName>
        <fullName evidence="1">Uncharacterized protein</fullName>
    </submittedName>
</protein>
<evidence type="ECO:0000313" key="1">
    <source>
        <dbReference type="EMBL" id="KAL3274920.1"/>
    </source>
</evidence>
<dbReference type="Proteomes" id="UP001516400">
    <property type="component" value="Unassembled WGS sequence"/>
</dbReference>